<keyword evidence="2" id="KW-1185">Reference proteome</keyword>
<evidence type="ECO:0000313" key="1">
    <source>
        <dbReference type="EMBL" id="AIQ68482.1"/>
    </source>
</evidence>
<dbReference type="AlphaFoldDB" id="A0A089M5J3"/>
<dbReference type="STRING" id="189425.PGRAT_13295"/>
<dbReference type="HOGENOM" id="CLU_147364_0_0_9"/>
<dbReference type="EMBL" id="CP009287">
    <property type="protein sequence ID" value="AIQ68482.1"/>
    <property type="molecule type" value="Genomic_DNA"/>
</dbReference>
<dbReference type="Proteomes" id="UP000029500">
    <property type="component" value="Chromosome"/>
</dbReference>
<name>A0A089M5J3_9BACL</name>
<gene>
    <name evidence="1" type="ORF">PGRAT_13295</name>
</gene>
<evidence type="ECO:0000313" key="2">
    <source>
        <dbReference type="Proteomes" id="UP000029500"/>
    </source>
</evidence>
<dbReference type="eggNOG" id="ENOG503396S">
    <property type="taxonomic scope" value="Bacteria"/>
</dbReference>
<protein>
    <submittedName>
        <fullName evidence="1">Uncharacterized protein</fullName>
    </submittedName>
</protein>
<accession>A0A089M5J3</accession>
<dbReference type="KEGG" id="pgm:PGRAT_13295"/>
<sequence>MYKDYLLKTSCSCGGIMTIHMHTLIYSAKIKITHVPVYTCGECGRYEPLSCIKNDLGKLIHELGETPPKRHISFADRNEWASVLKETFAKGLFSGGMTELEEMIRAAIQGRIDLLLDVYRFAVDLNDHKWMDETGNRLSQLTVQPAESAK</sequence>
<dbReference type="OrthoDB" id="2974439at2"/>
<proteinExistence type="predicted"/>
<dbReference type="RefSeq" id="WP_025709368.1">
    <property type="nucleotide sequence ID" value="NZ_CP009287.1"/>
</dbReference>
<reference evidence="1 2" key="1">
    <citation type="submission" date="2014-08" db="EMBL/GenBank/DDBJ databases">
        <title>Comparative genomics of the Paenibacillus odorifer group.</title>
        <authorList>
            <person name="den Bakker H.C."/>
            <person name="Tsai Y.-C."/>
            <person name="Martin N."/>
            <person name="Korlach J."/>
            <person name="Wiedmann M."/>
        </authorList>
    </citation>
    <scope>NUCLEOTIDE SEQUENCE [LARGE SCALE GENOMIC DNA]</scope>
    <source>
        <strain evidence="1 2">DSM 15220</strain>
    </source>
</reference>
<organism evidence="1 2">
    <name type="scientific">Paenibacillus graminis</name>
    <dbReference type="NCBI Taxonomy" id="189425"/>
    <lineage>
        <taxon>Bacteria</taxon>
        <taxon>Bacillati</taxon>
        <taxon>Bacillota</taxon>
        <taxon>Bacilli</taxon>
        <taxon>Bacillales</taxon>
        <taxon>Paenibacillaceae</taxon>
        <taxon>Paenibacillus</taxon>
    </lineage>
</organism>